<dbReference type="AlphaFoldDB" id="E9SFU5"/>
<protein>
    <submittedName>
        <fullName evidence="1">Uncharacterized protein</fullName>
    </submittedName>
</protein>
<sequence>MKNRTMQEMNEQYKDCPVQINTYVVDGRTYRVHSHFIGDKDINDVMYHYAEDRAMSEMLGIVPKTA</sequence>
<dbReference type="STRING" id="246199.CUS_7896"/>
<accession>E9SFU5</accession>
<proteinExistence type="predicted"/>
<dbReference type="EMBL" id="ADKM02000122">
    <property type="protein sequence ID" value="EGC01789.1"/>
    <property type="molecule type" value="Genomic_DNA"/>
</dbReference>
<reference evidence="1 2" key="1">
    <citation type="submission" date="2011-02" db="EMBL/GenBank/DDBJ databases">
        <authorList>
            <person name="Nelson K.E."/>
            <person name="Sutton G."/>
            <person name="Torralba M."/>
            <person name="Durkin S."/>
            <person name="Harkins D."/>
            <person name="Montgomery R."/>
            <person name="Ziemer C."/>
            <person name="Klaassens E."/>
            <person name="Ocuiv P."/>
            <person name="Morrison M."/>
        </authorList>
    </citation>
    <scope>NUCLEOTIDE SEQUENCE [LARGE SCALE GENOMIC DNA]</scope>
    <source>
        <strain evidence="1 2">8</strain>
    </source>
</reference>
<gene>
    <name evidence="1" type="ORF">CUS_7896</name>
</gene>
<name>E9SFU5_RUMAL</name>
<organism evidence="1 2">
    <name type="scientific">Ruminococcus albus 8</name>
    <dbReference type="NCBI Taxonomy" id="246199"/>
    <lineage>
        <taxon>Bacteria</taxon>
        <taxon>Bacillati</taxon>
        <taxon>Bacillota</taxon>
        <taxon>Clostridia</taxon>
        <taxon>Eubacteriales</taxon>
        <taxon>Oscillospiraceae</taxon>
        <taxon>Ruminococcus</taxon>
    </lineage>
</organism>
<keyword evidence="2" id="KW-1185">Reference proteome</keyword>
<dbReference type="RefSeq" id="WP_002852080.1">
    <property type="nucleotide sequence ID" value="NZ_ADKM02000122.1"/>
</dbReference>
<evidence type="ECO:0000313" key="2">
    <source>
        <dbReference type="Proteomes" id="UP000004259"/>
    </source>
</evidence>
<dbReference type="OrthoDB" id="1823143at2"/>
<comment type="caution">
    <text evidence="1">The sequence shown here is derived from an EMBL/GenBank/DDBJ whole genome shotgun (WGS) entry which is preliminary data.</text>
</comment>
<evidence type="ECO:0000313" key="1">
    <source>
        <dbReference type="EMBL" id="EGC01789.1"/>
    </source>
</evidence>
<dbReference type="Proteomes" id="UP000004259">
    <property type="component" value="Unassembled WGS sequence"/>
</dbReference>